<gene>
    <name evidence="1" type="ORF">GCA01S_082_00060</name>
</gene>
<sequence length="59" mass="7096">MFKKLKKEAVDNTLFNNFLHLYEIERGENNCKSYSCTQYDEKRLDFTITFSIAVQIRLK</sequence>
<accession>A0A023DK41</accession>
<organism evidence="1 2">
    <name type="scientific">Parageobacillus caldoxylosilyticus NBRC 107762</name>
    <dbReference type="NCBI Taxonomy" id="1220594"/>
    <lineage>
        <taxon>Bacteria</taxon>
        <taxon>Bacillati</taxon>
        <taxon>Bacillota</taxon>
        <taxon>Bacilli</taxon>
        <taxon>Bacillales</taxon>
        <taxon>Anoxybacillaceae</taxon>
        <taxon>Saccharococcus</taxon>
    </lineage>
</organism>
<proteinExistence type="predicted"/>
<dbReference type="AlphaFoldDB" id="A0A023DK41"/>
<evidence type="ECO:0000313" key="1">
    <source>
        <dbReference type="EMBL" id="GAJ41637.1"/>
    </source>
</evidence>
<protein>
    <submittedName>
        <fullName evidence="1">Uncharacterized protein</fullName>
    </submittedName>
</protein>
<dbReference type="Proteomes" id="UP000023561">
    <property type="component" value="Unassembled WGS sequence"/>
</dbReference>
<reference evidence="1 2" key="1">
    <citation type="submission" date="2014-04" db="EMBL/GenBank/DDBJ databases">
        <title>Whole genome shotgun sequence of Geobacillus caldoxylosilyticus NBRC 107762.</title>
        <authorList>
            <person name="Hosoyama A."/>
            <person name="Hosoyama Y."/>
            <person name="Katano-Makiyama Y."/>
            <person name="Tsuchikane K."/>
            <person name="Ohji S."/>
            <person name="Ichikawa N."/>
            <person name="Yamazoe A."/>
            <person name="Fujita N."/>
        </authorList>
    </citation>
    <scope>NUCLEOTIDE SEQUENCE [LARGE SCALE GENOMIC DNA]</scope>
    <source>
        <strain evidence="1 2">NBRC 107762</strain>
    </source>
</reference>
<evidence type="ECO:0000313" key="2">
    <source>
        <dbReference type="Proteomes" id="UP000023561"/>
    </source>
</evidence>
<comment type="caution">
    <text evidence="1">The sequence shown here is derived from an EMBL/GenBank/DDBJ whole genome shotgun (WGS) entry which is preliminary data.</text>
</comment>
<name>A0A023DK41_9BACL</name>
<dbReference type="EMBL" id="BAWO01000082">
    <property type="protein sequence ID" value="GAJ41637.1"/>
    <property type="molecule type" value="Genomic_DNA"/>
</dbReference>
<keyword evidence="2" id="KW-1185">Reference proteome</keyword>